<evidence type="ECO:0000259" key="3">
    <source>
        <dbReference type="SMART" id="SM00998"/>
    </source>
</evidence>
<dbReference type="InterPro" id="IPR020557">
    <property type="entry name" value="Fumarate_lyase_CS"/>
</dbReference>
<dbReference type="EMBL" id="FXUL01000001">
    <property type="protein sequence ID" value="SMP44664.1"/>
    <property type="molecule type" value="Genomic_DNA"/>
</dbReference>
<keyword evidence="5" id="KW-1185">Reference proteome</keyword>
<dbReference type="SUPFAM" id="SSF48557">
    <property type="entry name" value="L-aspartase-like"/>
    <property type="match status" value="1"/>
</dbReference>
<dbReference type="PROSITE" id="PS00163">
    <property type="entry name" value="FUMARATE_LYASES"/>
    <property type="match status" value="1"/>
</dbReference>
<dbReference type="InterPro" id="IPR000362">
    <property type="entry name" value="Fumarate_lyase_fam"/>
</dbReference>
<dbReference type="InterPro" id="IPR012789">
    <property type="entry name" value="Protocat_PcaB-like"/>
</dbReference>
<dbReference type="NCBIfam" id="TIGR02426">
    <property type="entry name" value="protocat_pcaB"/>
    <property type="match status" value="1"/>
</dbReference>
<dbReference type="PANTHER" id="PTHR43172">
    <property type="entry name" value="ADENYLOSUCCINATE LYASE"/>
    <property type="match status" value="1"/>
</dbReference>
<dbReference type="PRINTS" id="PR00145">
    <property type="entry name" value="ARGSUCLYASE"/>
</dbReference>
<comment type="similarity">
    <text evidence="1">Belongs to the class-II fumarase/aspartase family.</text>
</comment>
<accession>A0ABY1PUP6</accession>
<dbReference type="EC" id="5.5.1.2" evidence="2"/>
<feature type="domain" description="Adenylosuccinate lyase C-terminal" evidence="3">
    <location>
        <begin position="370"/>
        <end position="449"/>
    </location>
</feature>
<dbReference type="PRINTS" id="PR00149">
    <property type="entry name" value="FUMRATELYASE"/>
</dbReference>
<dbReference type="CDD" id="cd01597">
    <property type="entry name" value="pCLME"/>
    <property type="match status" value="1"/>
</dbReference>
<protein>
    <recommendedName>
        <fullName evidence="2">3-carboxy-cis,cis-muconate cycloisomerase</fullName>
        <ecNumber evidence="2">5.5.1.2</ecNumber>
    </recommendedName>
</protein>
<dbReference type="Proteomes" id="UP001158049">
    <property type="component" value="Unassembled WGS sequence"/>
</dbReference>
<evidence type="ECO:0000313" key="4">
    <source>
        <dbReference type="EMBL" id="SMP44664.1"/>
    </source>
</evidence>
<comment type="caution">
    <text evidence="4">The sequence shown here is derived from an EMBL/GenBank/DDBJ whole genome shotgun (WGS) entry which is preliminary data.</text>
</comment>
<organism evidence="4 5">
    <name type="scientific">Noviherbaspirillum suwonense</name>
    <dbReference type="NCBI Taxonomy" id="1224511"/>
    <lineage>
        <taxon>Bacteria</taxon>
        <taxon>Pseudomonadati</taxon>
        <taxon>Pseudomonadota</taxon>
        <taxon>Betaproteobacteria</taxon>
        <taxon>Burkholderiales</taxon>
        <taxon>Oxalobacteraceae</taxon>
        <taxon>Noviherbaspirillum</taxon>
    </lineage>
</organism>
<dbReference type="SMART" id="SM00998">
    <property type="entry name" value="ADSL_C"/>
    <property type="match status" value="1"/>
</dbReference>
<dbReference type="PANTHER" id="PTHR43172:SF2">
    <property type="entry name" value="ADENYLOSUCCINATE LYASE C-TERMINAL DOMAIN-CONTAINING PROTEIN"/>
    <property type="match status" value="1"/>
</dbReference>
<evidence type="ECO:0000256" key="1">
    <source>
        <dbReference type="ARBA" id="ARBA00034772"/>
    </source>
</evidence>
<proteinExistence type="inferred from homology"/>
<dbReference type="Pfam" id="PF00206">
    <property type="entry name" value="Lyase_1"/>
    <property type="match status" value="1"/>
</dbReference>
<dbReference type="RefSeq" id="WP_430438421.1">
    <property type="nucleotide sequence ID" value="NZ_FXUL01000001.1"/>
</dbReference>
<dbReference type="InterPro" id="IPR022761">
    <property type="entry name" value="Fumarate_lyase_N"/>
</dbReference>
<dbReference type="Pfam" id="PF10397">
    <property type="entry name" value="ADSL_C"/>
    <property type="match status" value="1"/>
</dbReference>
<evidence type="ECO:0000256" key="2">
    <source>
        <dbReference type="NCBIfam" id="TIGR02426"/>
    </source>
</evidence>
<sequence length="467" mass="48817">MSDGVAARGFTLTGPMLASADMLSLFSDQAAVQRMLDFEAALARAEAAHGVIPADAVAAIVDCCDAARIDLPALAQAAAAAGNLAIPLVKQLTAAVLRDDAEAGKYVHWGATSQDAIDTGLVLQLRDALSLVAADLAALAGALASLARVHRDTTMVGRTWMQHALPTSLGLKAAGFLDAVLRHRQRLQQVRGRALALQFGGAAGTLASLGDKGLAVAATLAQDLGLSLPDLPWHTQRDRVAEVATVLGLLTGTLGKMARDISLMMQTDVAEAAEPSAPGRGGSSTMPHKRNPVGCAAALTAAARVPALVSTMLSGMVQEHERALGGWQAEWDTLPDIVLLTSGALRQMRDVAAGLQVDAARMRANLELTHGLIMGESVMLALGAAIGRMAAHKLVEQASQEAAASGRHLREVLGENADIGRHLSPEALDRLFDPANYRGEAGAFVDRVLSRYEQSEHENKPGTETRP</sequence>
<evidence type="ECO:0000313" key="5">
    <source>
        <dbReference type="Proteomes" id="UP001158049"/>
    </source>
</evidence>
<name>A0ABY1PUP6_9BURK</name>
<gene>
    <name evidence="4" type="ORF">SAMN06295970_101445</name>
</gene>
<dbReference type="Gene3D" id="1.10.40.30">
    <property type="entry name" value="Fumarase/aspartase (C-terminal domain)"/>
    <property type="match status" value="1"/>
</dbReference>
<reference evidence="4 5" key="1">
    <citation type="submission" date="2017-05" db="EMBL/GenBank/DDBJ databases">
        <authorList>
            <person name="Varghese N."/>
            <person name="Submissions S."/>
        </authorList>
    </citation>
    <scope>NUCLEOTIDE SEQUENCE [LARGE SCALE GENOMIC DNA]</scope>
    <source>
        <strain evidence="4 5">DSM 26001</strain>
    </source>
</reference>
<dbReference type="Gene3D" id="1.20.200.10">
    <property type="entry name" value="Fumarase/aspartase (Central domain)"/>
    <property type="match status" value="1"/>
</dbReference>
<dbReference type="InterPro" id="IPR019468">
    <property type="entry name" value="AdenyloSucc_lyase_C"/>
</dbReference>
<dbReference type="InterPro" id="IPR008948">
    <property type="entry name" value="L-Aspartase-like"/>
</dbReference>
<dbReference type="NCBIfam" id="NF006554">
    <property type="entry name" value="PRK09053.1"/>
    <property type="match status" value="1"/>
</dbReference>